<name>A0A6J4H6K1_9ACTN</name>
<proteinExistence type="predicted"/>
<feature type="region of interest" description="Disordered" evidence="1">
    <location>
        <begin position="1"/>
        <end position="59"/>
    </location>
</feature>
<dbReference type="EMBL" id="CADCTP010000019">
    <property type="protein sequence ID" value="CAA9215587.1"/>
    <property type="molecule type" value="Genomic_DNA"/>
</dbReference>
<reference evidence="2" key="1">
    <citation type="submission" date="2020-02" db="EMBL/GenBank/DDBJ databases">
        <authorList>
            <person name="Meier V. D."/>
        </authorList>
    </citation>
    <scope>NUCLEOTIDE SEQUENCE</scope>
    <source>
        <strain evidence="2">AVDCRST_MAG41</strain>
    </source>
</reference>
<evidence type="ECO:0000313" key="2">
    <source>
        <dbReference type="EMBL" id="CAA9215587.1"/>
    </source>
</evidence>
<protein>
    <submittedName>
        <fullName evidence="2">Uncharacterized protein</fullName>
    </submittedName>
</protein>
<feature type="compositionally biased region" description="Basic and acidic residues" evidence="1">
    <location>
        <begin position="17"/>
        <end position="33"/>
    </location>
</feature>
<dbReference type="AlphaFoldDB" id="A0A6J4H6K1"/>
<accession>A0A6J4H6K1</accession>
<organism evidence="2">
    <name type="scientific">uncultured Mycobacteriales bacterium</name>
    <dbReference type="NCBI Taxonomy" id="581187"/>
    <lineage>
        <taxon>Bacteria</taxon>
        <taxon>Bacillati</taxon>
        <taxon>Actinomycetota</taxon>
        <taxon>Actinomycetes</taxon>
        <taxon>Mycobacteriales</taxon>
        <taxon>environmental samples</taxon>
    </lineage>
</organism>
<gene>
    <name evidence="2" type="ORF">AVDCRST_MAG41-169</name>
</gene>
<sequence length="59" mass="6782">MRSGEDGRQELPAPREAPAEERPEPRPDGERQLWVHGPQTPAERAAARRRLDRLAEETR</sequence>
<evidence type="ECO:0000256" key="1">
    <source>
        <dbReference type="SAM" id="MobiDB-lite"/>
    </source>
</evidence>